<evidence type="ECO:0000313" key="2">
    <source>
        <dbReference type="EMBL" id="WVZ14938.1"/>
    </source>
</evidence>
<reference evidence="2 3" key="1">
    <citation type="journal article" date="2023" name="Life. Sci Alliance">
        <title>Evolutionary insights into 3D genome organization and epigenetic landscape of Vigna mungo.</title>
        <authorList>
            <person name="Junaid A."/>
            <person name="Singh B."/>
            <person name="Bhatia S."/>
        </authorList>
    </citation>
    <scope>NUCLEOTIDE SEQUENCE [LARGE SCALE GENOMIC DNA]</scope>
    <source>
        <strain evidence="2">Urdbean</strain>
    </source>
</reference>
<dbReference type="PANTHER" id="PTHR44830">
    <property type="entry name" value="ELONGATION FACTOR 1 ALPHA"/>
    <property type="match status" value="1"/>
</dbReference>
<organism evidence="2 3">
    <name type="scientific">Vigna mungo</name>
    <name type="common">Black gram</name>
    <name type="synonym">Phaseolus mungo</name>
    <dbReference type="NCBI Taxonomy" id="3915"/>
    <lineage>
        <taxon>Eukaryota</taxon>
        <taxon>Viridiplantae</taxon>
        <taxon>Streptophyta</taxon>
        <taxon>Embryophyta</taxon>
        <taxon>Tracheophyta</taxon>
        <taxon>Spermatophyta</taxon>
        <taxon>Magnoliopsida</taxon>
        <taxon>eudicotyledons</taxon>
        <taxon>Gunneridae</taxon>
        <taxon>Pentapetalae</taxon>
        <taxon>rosids</taxon>
        <taxon>fabids</taxon>
        <taxon>Fabales</taxon>
        <taxon>Fabaceae</taxon>
        <taxon>Papilionoideae</taxon>
        <taxon>50 kb inversion clade</taxon>
        <taxon>NPAAA clade</taxon>
        <taxon>indigoferoid/millettioid clade</taxon>
        <taxon>Phaseoleae</taxon>
        <taxon>Vigna</taxon>
    </lineage>
</organism>
<accession>A0AAQ3NT03</accession>
<dbReference type="EMBL" id="CP144697">
    <property type="protein sequence ID" value="WVZ14938.1"/>
    <property type="molecule type" value="Genomic_DNA"/>
</dbReference>
<evidence type="ECO:0000256" key="1">
    <source>
        <dbReference type="SAM" id="MobiDB-lite"/>
    </source>
</evidence>
<keyword evidence="3" id="KW-1185">Reference proteome</keyword>
<evidence type="ECO:0000313" key="3">
    <source>
        <dbReference type="Proteomes" id="UP001374535"/>
    </source>
</evidence>
<feature type="region of interest" description="Disordered" evidence="1">
    <location>
        <begin position="153"/>
        <end position="172"/>
    </location>
</feature>
<name>A0AAQ3NT03_VIGMU</name>
<dbReference type="AlphaFoldDB" id="A0AAQ3NT03"/>
<gene>
    <name evidence="2" type="ORF">V8G54_012504</name>
</gene>
<sequence>MTKINRRSGKELEDAGFVKMIPTKPMVVETSEYPPLCQIVAVGVIKSVEKKDLTRAKMVYQEMSFVMTMMNGFLLEMLLFRLCTEIISPVPNAFEELELKFDADVVVIQMGAAKKCLLLCIFSVDEKLKHLTLTQSVEHYLVITIMGKINPTTSSTTSTASPSLTVTEPRWY</sequence>
<protein>
    <submittedName>
        <fullName evidence="2">Uncharacterized protein</fullName>
    </submittedName>
</protein>
<dbReference type="PANTHER" id="PTHR44830:SF1">
    <property type="entry name" value="TR-TYPE G DOMAIN-CONTAINING PROTEIN"/>
    <property type="match status" value="1"/>
</dbReference>
<dbReference type="Proteomes" id="UP001374535">
    <property type="component" value="Chromosome 4"/>
</dbReference>
<proteinExistence type="predicted"/>